<dbReference type="STRING" id="634436.SAMN05216361_2976"/>
<dbReference type="RefSeq" id="WP_217653467.1">
    <property type="nucleotide sequence ID" value="NZ_FQWD01000004.1"/>
</dbReference>
<protein>
    <submittedName>
        <fullName evidence="3">Complex I intermediate-associated protein 30 (CIA30)</fullName>
    </submittedName>
</protein>
<dbReference type="EMBL" id="FQWD01000004">
    <property type="protein sequence ID" value="SHG74781.1"/>
    <property type="molecule type" value="Genomic_DNA"/>
</dbReference>
<dbReference type="InterPro" id="IPR008979">
    <property type="entry name" value="Galactose-bd-like_sf"/>
</dbReference>
<evidence type="ECO:0000256" key="1">
    <source>
        <dbReference type="SAM" id="SignalP"/>
    </source>
</evidence>
<organism evidence="3 4">
    <name type="scientific">Marisediminitalea aggregata</name>
    <dbReference type="NCBI Taxonomy" id="634436"/>
    <lineage>
        <taxon>Bacteria</taxon>
        <taxon>Pseudomonadati</taxon>
        <taxon>Pseudomonadota</taxon>
        <taxon>Gammaproteobacteria</taxon>
        <taxon>Alteromonadales</taxon>
        <taxon>Alteromonadaceae</taxon>
        <taxon>Marisediminitalea</taxon>
    </lineage>
</organism>
<feature type="domain" description="NADH:ubiquinone oxidoreductase intermediate-associated protein 30" evidence="2">
    <location>
        <begin position="50"/>
        <end position="191"/>
    </location>
</feature>
<reference evidence="4" key="1">
    <citation type="submission" date="2016-11" db="EMBL/GenBank/DDBJ databases">
        <authorList>
            <person name="Varghese N."/>
            <person name="Submissions S."/>
        </authorList>
    </citation>
    <scope>NUCLEOTIDE SEQUENCE [LARGE SCALE GENOMIC DNA]</scope>
    <source>
        <strain evidence="4">CGMCC 1.8995</strain>
    </source>
</reference>
<feature type="signal peptide" evidence="1">
    <location>
        <begin position="1"/>
        <end position="27"/>
    </location>
</feature>
<evidence type="ECO:0000259" key="2">
    <source>
        <dbReference type="Pfam" id="PF08547"/>
    </source>
</evidence>
<keyword evidence="4" id="KW-1185">Reference proteome</keyword>
<dbReference type="AlphaFoldDB" id="A0A1M5MC34"/>
<feature type="chain" id="PRO_5012906356" evidence="1">
    <location>
        <begin position="28"/>
        <end position="197"/>
    </location>
</feature>
<sequence length="197" mass="21274">MKTNSNNQKMMLMAGLVALSSSVFSLSADATAMIDDFTAPANTHFGQPRQYLNDSMAGGATQDTHSVKNGILQVTGTITPPRGQPGWSSTVLPLAALGQAKDVSEFEGIKLRVRISQGNINLSANSLDITNFDFHASPVVVKTDGKFHEVKIPFKEMKRAWSAQTPLNTTNLTSLSIVAYSLQPAAFDYEIDAVSFY</sequence>
<evidence type="ECO:0000313" key="3">
    <source>
        <dbReference type="EMBL" id="SHG74781.1"/>
    </source>
</evidence>
<gene>
    <name evidence="3" type="ORF">SAMN05216361_2976</name>
</gene>
<keyword evidence="1" id="KW-0732">Signal</keyword>
<dbReference type="SUPFAM" id="SSF49785">
    <property type="entry name" value="Galactose-binding domain-like"/>
    <property type="match status" value="1"/>
</dbReference>
<proteinExistence type="predicted"/>
<name>A0A1M5MC34_9ALTE</name>
<dbReference type="Pfam" id="PF08547">
    <property type="entry name" value="CIA30"/>
    <property type="match status" value="1"/>
</dbReference>
<dbReference type="Proteomes" id="UP000184520">
    <property type="component" value="Unassembled WGS sequence"/>
</dbReference>
<evidence type="ECO:0000313" key="4">
    <source>
        <dbReference type="Proteomes" id="UP000184520"/>
    </source>
</evidence>
<dbReference type="InterPro" id="IPR013857">
    <property type="entry name" value="NADH-UbQ_OxRdtase-assoc_prot30"/>
</dbReference>
<accession>A0A1M5MC34</accession>